<evidence type="ECO:0000256" key="5">
    <source>
        <dbReference type="ARBA" id="ARBA00023136"/>
    </source>
</evidence>
<organism evidence="11 12">
    <name type="scientific">Silurus asotus</name>
    <name type="common">Amur catfish</name>
    <name type="synonym">Parasilurus asotus</name>
    <dbReference type="NCBI Taxonomy" id="30991"/>
    <lineage>
        <taxon>Eukaryota</taxon>
        <taxon>Metazoa</taxon>
        <taxon>Chordata</taxon>
        <taxon>Craniata</taxon>
        <taxon>Vertebrata</taxon>
        <taxon>Euteleostomi</taxon>
        <taxon>Actinopterygii</taxon>
        <taxon>Neopterygii</taxon>
        <taxon>Teleostei</taxon>
        <taxon>Ostariophysi</taxon>
        <taxon>Siluriformes</taxon>
        <taxon>Siluridae</taxon>
        <taxon>Silurus</taxon>
    </lineage>
</organism>
<feature type="transmembrane region" description="Helical" evidence="9">
    <location>
        <begin position="315"/>
        <end position="338"/>
    </location>
</feature>
<comment type="subcellular location">
    <subcellularLocation>
        <location evidence="1">Membrane</location>
        <topology evidence="1">Multi-pass membrane protein</topology>
    </subcellularLocation>
</comment>
<evidence type="ECO:0000256" key="4">
    <source>
        <dbReference type="ARBA" id="ARBA00023040"/>
    </source>
</evidence>
<evidence type="ECO:0000256" key="6">
    <source>
        <dbReference type="ARBA" id="ARBA00023170"/>
    </source>
</evidence>
<dbReference type="EMBL" id="MU551718">
    <property type="protein sequence ID" value="KAI5616658.1"/>
    <property type="molecule type" value="Genomic_DNA"/>
</dbReference>
<feature type="transmembrane region" description="Helical" evidence="9">
    <location>
        <begin position="477"/>
        <end position="497"/>
    </location>
</feature>
<feature type="transmembrane region" description="Helical" evidence="9">
    <location>
        <begin position="198"/>
        <end position="223"/>
    </location>
</feature>
<feature type="transmembrane region" description="Helical" evidence="9">
    <location>
        <begin position="425"/>
        <end position="446"/>
    </location>
</feature>
<reference evidence="11" key="1">
    <citation type="submission" date="2018-07" db="EMBL/GenBank/DDBJ databases">
        <title>Comparative genomics of catfishes provides insights into carnivory and benthic adaptation.</title>
        <authorList>
            <person name="Zhang Y."/>
            <person name="Wang D."/>
            <person name="Peng Z."/>
            <person name="Zheng S."/>
            <person name="Shao F."/>
            <person name="Tao W."/>
        </authorList>
    </citation>
    <scope>NUCLEOTIDE SEQUENCE</scope>
    <source>
        <strain evidence="11">Chongqing</strain>
    </source>
</reference>
<dbReference type="Gene3D" id="1.20.1070.10">
    <property type="entry name" value="Rhodopsin 7-helix transmembrane proteins"/>
    <property type="match status" value="2"/>
</dbReference>
<dbReference type="GO" id="GO:0004930">
    <property type="term" value="F:G protein-coupled receptor activity"/>
    <property type="evidence" value="ECO:0007669"/>
    <property type="project" value="UniProtKB-KW"/>
</dbReference>
<feature type="transmembrane region" description="Helical" evidence="9">
    <location>
        <begin position="345"/>
        <end position="364"/>
    </location>
</feature>
<sequence length="586" mass="66938">IFGLTGNVLALSMFALHMESWKPNSIYLAHLAVADSMVLFCLLFRADYYRRGQDWIFGDAFCRILLFLLAANRAAGIFFLTAVAVDRYLKIVHPLHRINRMKLSYAMWVSAGLWAMIIVMTTYLLGSPHFFMVGSRIQCESFNICLNNSPLSIWHNSFYLIQFCVPGGIIIFCTACITWQLKTKTMDNTGKIKRAVQFIFVVAMVFLICFFPSTASRVAVWVLKAWYQECSHFSEANLAFYTSVCFTYFNSVLNPLVYYFSTPAFSGIIQKFFRRLTGQKEEADTGKSSVSSNMLNSSICCAFESPVLDKLLPPILIMEFVFGLTGNILAICVFLFYVETWKPNSIYLANLAVADSMVLFLLPFRADYYIRGQHWIFGDAFCRILLFLLATNRTASIFFLTAVAVDRYLKIVHPLHRINRLNLKYTMWVSAGLWAMDLIMTIQLLASPHFFKVGSHTQCESFNICLGNSPLSIWYNAFYVIQFCVPGGIIIFCTACITWQLKTKTMDTTGKVKKAVQFIFVVAMVFLICFFPSTASRVAVWVLNAWYNECSYFSEANLAFYISVCFTYFNSTLNPLVYYFSTPAFR</sequence>
<evidence type="ECO:0000256" key="3">
    <source>
        <dbReference type="ARBA" id="ARBA00022989"/>
    </source>
</evidence>
<comment type="similarity">
    <text evidence="8">Belongs to the G-protein coupled receptor 1 family.</text>
</comment>
<feature type="transmembrane region" description="Helical" evidence="9">
    <location>
        <begin position="518"/>
        <end position="546"/>
    </location>
</feature>
<dbReference type="Pfam" id="PF00001">
    <property type="entry name" value="7tm_1"/>
    <property type="match status" value="2"/>
</dbReference>
<feature type="transmembrane region" description="Helical" evidence="9">
    <location>
        <begin position="384"/>
        <end position="405"/>
    </location>
</feature>
<keyword evidence="5 9" id="KW-0472">Membrane</keyword>
<proteinExistence type="inferred from homology"/>
<keyword evidence="6 8" id="KW-0675">Receptor</keyword>
<feature type="transmembrane region" description="Helical" evidence="9">
    <location>
        <begin position="26"/>
        <end position="45"/>
    </location>
</feature>
<keyword evidence="7 8" id="KW-0807">Transducer</keyword>
<dbReference type="GO" id="GO:0016020">
    <property type="term" value="C:membrane"/>
    <property type="evidence" value="ECO:0007669"/>
    <property type="project" value="UniProtKB-SubCell"/>
</dbReference>
<dbReference type="PROSITE" id="PS50262">
    <property type="entry name" value="G_PROTEIN_RECEP_F1_2"/>
    <property type="match status" value="2"/>
</dbReference>
<feature type="transmembrane region" description="Helical" evidence="9">
    <location>
        <begin position="158"/>
        <end position="177"/>
    </location>
</feature>
<evidence type="ECO:0000313" key="12">
    <source>
        <dbReference type="Proteomes" id="UP001205998"/>
    </source>
</evidence>
<feature type="domain" description="G-protein coupled receptors family 1 profile" evidence="10">
    <location>
        <begin position="326"/>
        <end position="578"/>
    </location>
</feature>
<evidence type="ECO:0000256" key="1">
    <source>
        <dbReference type="ARBA" id="ARBA00004141"/>
    </source>
</evidence>
<accession>A0AAD5AH86</accession>
<keyword evidence="4 8" id="KW-0297">G-protein coupled receptor</keyword>
<keyword evidence="2 8" id="KW-0812">Transmembrane</keyword>
<feature type="domain" description="G-protein coupled receptors family 1 profile" evidence="10">
    <location>
        <begin position="6"/>
        <end position="258"/>
    </location>
</feature>
<evidence type="ECO:0000256" key="9">
    <source>
        <dbReference type="SAM" id="Phobius"/>
    </source>
</evidence>
<protein>
    <submittedName>
        <fullName evidence="11">Hydroxycarboxylic acid receptor 1-1</fullName>
    </submittedName>
</protein>
<dbReference type="PANTHER" id="PTHR46048">
    <property type="entry name" value="HYDROXYCARBOXYLIC ACID RECEPTOR 2"/>
    <property type="match status" value="1"/>
</dbReference>
<evidence type="ECO:0000256" key="2">
    <source>
        <dbReference type="ARBA" id="ARBA00022692"/>
    </source>
</evidence>
<keyword evidence="3 9" id="KW-1133">Transmembrane helix</keyword>
<dbReference type="PRINTS" id="PR00237">
    <property type="entry name" value="GPCRRHODOPSN"/>
</dbReference>
<gene>
    <name evidence="11" type="ORF">C0J50_23826</name>
</gene>
<dbReference type="InterPro" id="IPR051893">
    <property type="entry name" value="HCARs"/>
</dbReference>
<keyword evidence="12" id="KW-1185">Reference proteome</keyword>
<dbReference type="InterPro" id="IPR000276">
    <property type="entry name" value="GPCR_Rhodpsn"/>
</dbReference>
<dbReference type="AlphaFoldDB" id="A0AAD5AH86"/>
<dbReference type="PANTHER" id="PTHR46048:SF7">
    <property type="entry name" value="12-(S)-HYDROXY-5,8,10,14-EICOSATETRAENOIC ACID RECEPTOR"/>
    <property type="match status" value="1"/>
</dbReference>
<evidence type="ECO:0000313" key="11">
    <source>
        <dbReference type="EMBL" id="KAI5616658.1"/>
    </source>
</evidence>
<dbReference type="PROSITE" id="PS00237">
    <property type="entry name" value="G_PROTEIN_RECEP_F1_1"/>
    <property type="match status" value="2"/>
</dbReference>
<evidence type="ECO:0000256" key="7">
    <source>
        <dbReference type="ARBA" id="ARBA00023224"/>
    </source>
</evidence>
<dbReference type="InterPro" id="IPR017452">
    <property type="entry name" value="GPCR_Rhodpsn_7TM"/>
</dbReference>
<feature type="non-terminal residue" evidence="11">
    <location>
        <position position="586"/>
    </location>
</feature>
<name>A0AAD5AH86_SILAS</name>
<evidence type="ECO:0000259" key="10">
    <source>
        <dbReference type="PROSITE" id="PS50262"/>
    </source>
</evidence>
<feature type="non-terminal residue" evidence="11">
    <location>
        <position position="1"/>
    </location>
</feature>
<evidence type="ECO:0000256" key="8">
    <source>
        <dbReference type="RuleBase" id="RU000688"/>
    </source>
</evidence>
<feature type="transmembrane region" description="Helical" evidence="9">
    <location>
        <begin position="558"/>
        <end position="580"/>
    </location>
</feature>
<dbReference type="SUPFAM" id="SSF81321">
    <property type="entry name" value="Family A G protein-coupled receptor-like"/>
    <property type="match status" value="2"/>
</dbReference>
<dbReference type="Proteomes" id="UP001205998">
    <property type="component" value="Unassembled WGS sequence"/>
</dbReference>
<feature type="transmembrane region" description="Helical" evidence="9">
    <location>
        <begin position="105"/>
        <end position="126"/>
    </location>
</feature>
<comment type="caution">
    <text evidence="11">The sequence shown here is derived from an EMBL/GenBank/DDBJ whole genome shotgun (WGS) entry which is preliminary data.</text>
</comment>
<feature type="transmembrane region" description="Helical" evidence="9">
    <location>
        <begin position="65"/>
        <end position="85"/>
    </location>
</feature>